<organism evidence="1 2">
    <name type="scientific">Dovyalis caffra</name>
    <dbReference type="NCBI Taxonomy" id="77055"/>
    <lineage>
        <taxon>Eukaryota</taxon>
        <taxon>Viridiplantae</taxon>
        <taxon>Streptophyta</taxon>
        <taxon>Embryophyta</taxon>
        <taxon>Tracheophyta</taxon>
        <taxon>Spermatophyta</taxon>
        <taxon>Magnoliopsida</taxon>
        <taxon>eudicotyledons</taxon>
        <taxon>Gunneridae</taxon>
        <taxon>Pentapetalae</taxon>
        <taxon>rosids</taxon>
        <taxon>fabids</taxon>
        <taxon>Malpighiales</taxon>
        <taxon>Salicaceae</taxon>
        <taxon>Flacourtieae</taxon>
        <taxon>Dovyalis</taxon>
    </lineage>
</organism>
<sequence length="70" mass="8107">MFGPRSRLLSGPIIDWRAPAEGELIVEKSTEFLELVDNKEAQKYRLRDSKDIPKLKQNETFSWDSRTGVL</sequence>
<gene>
    <name evidence="1" type="ORF">DCAF_LOCUS21813</name>
</gene>
<comment type="caution">
    <text evidence="1">The sequence shown here is derived from an EMBL/GenBank/DDBJ whole genome shotgun (WGS) entry which is preliminary data.</text>
</comment>
<name>A0AAV1SFX7_9ROSI</name>
<dbReference type="AlphaFoldDB" id="A0AAV1SFX7"/>
<accession>A0AAV1SFX7</accession>
<keyword evidence="2" id="KW-1185">Reference proteome</keyword>
<dbReference type="Proteomes" id="UP001314170">
    <property type="component" value="Unassembled WGS sequence"/>
</dbReference>
<evidence type="ECO:0000313" key="2">
    <source>
        <dbReference type="Proteomes" id="UP001314170"/>
    </source>
</evidence>
<evidence type="ECO:0000313" key="1">
    <source>
        <dbReference type="EMBL" id="CAK7349102.1"/>
    </source>
</evidence>
<protein>
    <submittedName>
        <fullName evidence="1">Uncharacterized protein</fullName>
    </submittedName>
</protein>
<dbReference type="EMBL" id="CAWUPB010001173">
    <property type="protein sequence ID" value="CAK7349102.1"/>
    <property type="molecule type" value="Genomic_DNA"/>
</dbReference>
<proteinExistence type="predicted"/>
<reference evidence="1 2" key="1">
    <citation type="submission" date="2024-01" db="EMBL/GenBank/DDBJ databases">
        <authorList>
            <person name="Waweru B."/>
        </authorList>
    </citation>
    <scope>NUCLEOTIDE SEQUENCE [LARGE SCALE GENOMIC DNA]</scope>
</reference>